<dbReference type="PANTHER" id="PTHR43825:SF1">
    <property type="entry name" value="TRANSKETOLASE-LIKE PYRIMIDINE-BINDING DOMAIN-CONTAINING PROTEIN"/>
    <property type="match status" value="1"/>
</dbReference>
<dbReference type="InterPro" id="IPR029061">
    <property type="entry name" value="THDP-binding"/>
</dbReference>
<dbReference type="SMART" id="SM00861">
    <property type="entry name" value="Transket_pyr"/>
    <property type="match status" value="1"/>
</dbReference>
<dbReference type="SUPFAM" id="SSF52922">
    <property type="entry name" value="TK C-terminal domain-like"/>
    <property type="match status" value="1"/>
</dbReference>
<comment type="caution">
    <text evidence="2">The sequence shown here is derived from an EMBL/GenBank/DDBJ whole genome shotgun (WGS) entry which is preliminary data.</text>
</comment>
<dbReference type="Gene3D" id="3.40.50.970">
    <property type="match status" value="1"/>
</dbReference>
<reference evidence="3" key="1">
    <citation type="journal article" date="2019" name="Int. J. Syst. Evol. Microbiol.">
        <title>The Global Catalogue of Microorganisms (GCM) 10K type strain sequencing project: providing services to taxonomists for standard genome sequencing and annotation.</title>
        <authorList>
            <consortium name="The Broad Institute Genomics Platform"/>
            <consortium name="The Broad Institute Genome Sequencing Center for Infectious Disease"/>
            <person name="Wu L."/>
            <person name="Ma J."/>
        </authorList>
    </citation>
    <scope>NUCLEOTIDE SEQUENCE [LARGE SCALE GENOMIC DNA]</scope>
    <source>
        <strain evidence="3">CGMCC 1.12859</strain>
    </source>
</reference>
<evidence type="ECO:0000313" key="2">
    <source>
        <dbReference type="EMBL" id="MFC7178912.1"/>
    </source>
</evidence>
<name>A0ABW2FR71_9ACTN</name>
<dbReference type="InterPro" id="IPR009014">
    <property type="entry name" value="Transketo_C/PFOR_II"/>
</dbReference>
<protein>
    <submittedName>
        <fullName evidence="2">Transketolase family protein</fullName>
    </submittedName>
</protein>
<keyword evidence="3" id="KW-1185">Reference proteome</keyword>
<evidence type="ECO:0000313" key="3">
    <source>
        <dbReference type="Proteomes" id="UP001596435"/>
    </source>
</evidence>
<dbReference type="CDD" id="cd07033">
    <property type="entry name" value="TPP_PYR_DXS_TK_like"/>
    <property type="match status" value="1"/>
</dbReference>
<dbReference type="RefSeq" id="WP_345704934.1">
    <property type="nucleotide sequence ID" value="NZ_BAABKV010000001.1"/>
</dbReference>
<dbReference type="Gene3D" id="3.40.50.920">
    <property type="match status" value="1"/>
</dbReference>
<dbReference type="PANTHER" id="PTHR43825">
    <property type="entry name" value="PYRUVATE DEHYDROGENASE E1 COMPONENT"/>
    <property type="match status" value="1"/>
</dbReference>
<dbReference type="EMBL" id="JBHTAJ010000007">
    <property type="protein sequence ID" value="MFC7178912.1"/>
    <property type="molecule type" value="Genomic_DNA"/>
</dbReference>
<dbReference type="Pfam" id="PF02779">
    <property type="entry name" value="Transket_pyr"/>
    <property type="match status" value="1"/>
</dbReference>
<dbReference type="SUPFAM" id="SSF52518">
    <property type="entry name" value="Thiamin diphosphate-binding fold (THDP-binding)"/>
    <property type="match status" value="1"/>
</dbReference>
<proteinExistence type="predicted"/>
<dbReference type="InterPro" id="IPR051157">
    <property type="entry name" value="PDH/Transketolase"/>
</dbReference>
<sequence length="305" mass="32266">MAGIMRERFVDVSTQLLDTHDRLAVLTADLTSALFDGARERHPDRVLNFGIREQLLISAAGGLALAGMRPIAHSFAPFLIERPFEQIKLDLNHQAVGAVLVSAGASYDISSSGRTHQSPGDVALLSTLPDWTIDVPGHADEAEAQLREAADGDGLVYLRLSNQSNAHAHGIADGRLHRGFRTLRQGTAAVVIAVGPLADAVLAATEGLDVTVLYAATVRPFDAVALRAAVADQREPAVVLVEPYLAGTSVPEVADALGDLSHRVLGLGVGRDELRNYGSPRQHAIAHGLDSAGLRRAVVGFLGQK</sequence>
<dbReference type="InterPro" id="IPR005475">
    <property type="entry name" value="Transketolase-like_Pyr-bd"/>
</dbReference>
<dbReference type="Proteomes" id="UP001596435">
    <property type="component" value="Unassembled WGS sequence"/>
</dbReference>
<evidence type="ECO:0000259" key="1">
    <source>
        <dbReference type="SMART" id="SM00861"/>
    </source>
</evidence>
<gene>
    <name evidence="2" type="ORF">ACFQMG_04960</name>
</gene>
<accession>A0ABW2FR71</accession>
<feature type="domain" description="Transketolase-like pyrimidine-binding" evidence="1">
    <location>
        <begin position="3"/>
        <end position="167"/>
    </location>
</feature>
<organism evidence="2 3">
    <name type="scientific">Kitasatospora paranensis</name>
    <dbReference type="NCBI Taxonomy" id="258053"/>
    <lineage>
        <taxon>Bacteria</taxon>
        <taxon>Bacillati</taxon>
        <taxon>Actinomycetota</taxon>
        <taxon>Actinomycetes</taxon>
        <taxon>Kitasatosporales</taxon>
        <taxon>Streptomycetaceae</taxon>
        <taxon>Kitasatospora</taxon>
    </lineage>
</organism>